<evidence type="ECO:0000313" key="2">
    <source>
        <dbReference type="Proteomes" id="UP000221250"/>
    </source>
</evidence>
<evidence type="ECO:0000313" key="1">
    <source>
        <dbReference type="EMBL" id="AQT28636.1"/>
    </source>
</evidence>
<accession>A0A1S6L388</accession>
<gene>
    <name evidence="1" type="ORF">YOLOSWAG_156</name>
</gene>
<organism evidence="1 2">
    <name type="scientific">Erwinia phage vB_EamM_Yoloswag</name>
    <dbReference type="NCBI Taxonomy" id="1958956"/>
    <lineage>
        <taxon>Viruses</taxon>
        <taxon>Duplodnaviria</taxon>
        <taxon>Heunggongvirae</taxon>
        <taxon>Uroviricota</taxon>
        <taxon>Caudoviricetes</taxon>
        <taxon>Yoloswagvirus</taxon>
        <taxon>Yoloswagvirus yoloswag</taxon>
    </lineage>
</organism>
<keyword evidence="2" id="KW-1185">Reference proteome</keyword>
<proteinExistence type="predicted"/>
<dbReference type="EMBL" id="KY448244">
    <property type="protein sequence ID" value="AQT28636.1"/>
    <property type="molecule type" value="Genomic_DNA"/>
</dbReference>
<name>A0A1S6L388_9CAUD</name>
<dbReference type="Proteomes" id="UP000221250">
    <property type="component" value="Segment"/>
</dbReference>
<sequence>MPVYNEHSSAGVYAGVKDLSAGATSLSTAVVGMCGQARRGPVNQRVAITDEDDLKNIFGLKDPKYGLGLYVALPISQQTNQLYYVRLVKNAKYAVAVLTVDDPTAVKPVLRLNNLTDDDGNILGVNSPDELGFLPGDILNENTIGYIITENPGDWNNNMALQIRPAVPKGLDAFDDRTKYNTKLFYIDEFENYVPGSVAVSTHTCCLKDYKDDFNKQYRVGTVFEDESSNFRFIQNEYFTTDIDFLTTDFVFLKGGSDGDKVTSDDLSTAYQTYYSDPEECRVTLLVSGGIEDYIIHRGMKLAADNHLNCHVIGCVPTDQQTVAKAIRYRKQTLNLSARNMSLYTPDIKIFDTDTGRYLTVPCAGQIAAVYCYTDNNRGSWFAPAGIKASEVLDILGLTQKYDQDDRDAMTRELLNYVRKLPEQAGGGFAVWEANTLLATTSAFQQIQIQRMVGYVLEVCQKSCKVGLFDPNDDILRQYLKGIVEKFLEEIKLARGLRSGKSGSQGYVVVCDRTNNTNATIANGDLVLDIVLDPTRTTKRLIYRFNINPKGSTSTVLGEAA</sequence>
<reference evidence="1 2" key="1">
    <citation type="submission" date="2017-01" db="EMBL/GenBank/DDBJ databases">
        <authorList>
            <person name="Mah S.A."/>
            <person name="Swanson W.J."/>
            <person name="Moy G.W."/>
            <person name="Vacquier V.D."/>
        </authorList>
    </citation>
    <scope>NUCLEOTIDE SEQUENCE [LARGE SCALE GENOMIC DNA]</scope>
</reference>
<dbReference type="PANTHER" id="PTHR35861:SF2">
    <property type="entry name" value="FELS-2 PROPHAGE PROTEIN"/>
    <property type="match status" value="1"/>
</dbReference>
<dbReference type="InterPro" id="IPR052042">
    <property type="entry name" value="Tail_sheath_structural"/>
</dbReference>
<dbReference type="PANTHER" id="PTHR35861">
    <property type="match status" value="1"/>
</dbReference>
<dbReference type="Gene3D" id="3.40.50.11780">
    <property type="match status" value="2"/>
</dbReference>
<protein>
    <submittedName>
        <fullName evidence="1">Putative tail sheath protein</fullName>
    </submittedName>
</protein>